<keyword evidence="1" id="KW-0732">Signal</keyword>
<dbReference type="STRING" id="9258.ENSOANP00000001158"/>
<dbReference type="InParanoid" id="F6YLK5"/>
<dbReference type="InterPro" id="IPR046846">
    <property type="entry name" value="PKAT_KLD"/>
</dbReference>
<dbReference type="Pfam" id="PF26141">
    <property type="entry name" value="PMEL_NMB_N"/>
    <property type="match status" value="1"/>
</dbReference>
<feature type="compositionally biased region" description="Low complexity" evidence="4">
    <location>
        <begin position="421"/>
        <end position="455"/>
    </location>
</feature>
<dbReference type="InterPro" id="IPR022409">
    <property type="entry name" value="PKD/Chitinase_dom"/>
</dbReference>
<dbReference type="GO" id="GO:0005789">
    <property type="term" value="C:endoplasmic reticulum membrane"/>
    <property type="evidence" value="ECO:0007669"/>
    <property type="project" value="Ensembl"/>
</dbReference>
<proteinExistence type="inferred from homology"/>
<dbReference type="OMA" id="RDQDWLG"/>
<evidence type="ECO:0000256" key="1">
    <source>
        <dbReference type="ARBA" id="ARBA00022729"/>
    </source>
</evidence>
<evidence type="ECO:0000313" key="8">
    <source>
        <dbReference type="Proteomes" id="UP000002279"/>
    </source>
</evidence>
<dbReference type="Ensembl" id="ENSOANT00000001159.3">
    <property type="protein sequence ID" value="ENSOANP00000001158.3"/>
    <property type="gene ID" value="ENSOANG00000000740.3"/>
</dbReference>
<dbReference type="SMART" id="SM00089">
    <property type="entry name" value="PKD"/>
    <property type="match status" value="1"/>
</dbReference>
<name>F6YLK5_ORNAN</name>
<evidence type="ECO:0000256" key="4">
    <source>
        <dbReference type="SAM" id="MobiDB-lite"/>
    </source>
</evidence>
<dbReference type="GO" id="GO:0070062">
    <property type="term" value="C:extracellular exosome"/>
    <property type="evidence" value="ECO:0007669"/>
    <property type="project" value="Ensembl"/>
</dbReference>
<dbReference type="Gene3D" id="2.60.40.10">
    <property type="entry name" value="Immunoglobulins"/>
    <property type="match status" value="1"/>
</dbReference>
<keyword evidence="5" id="KW-1133">Transmembrane helix</keyword>
<dbReference type="InterPro" id="IPR059017">
    <property type="entry name" value="PMEL_NMB_N"/>
</dbReference>
<dbReference type="InterPro" id="IPR045219">
    <property type="entry name" value="PKAT"/>
</dbReference>
<dbReference type="GO" id="GO:0097487">
    <property type="term" value="C:multivesicular body, internal vesicle"/>
    <property type="evidence" value="ECO:0007669"/>
    <property type="project" value="Ensembl"/>
</dbReference>
<dbReference type="GO" id="GO:0032585">
    <property type="term" value="C:multivesicular body membrane"/>
    <property type="evidence" value="ECO:0007669"/>
    <property type="project" value="Ensembl"/>
</dbReference>
<dbReference type="GO" id="GO:0032438">
    <property type="term" value="P:melanosome organization"/>
    <property type="evidence" value="ECO:0000318"/>
    <property type="project" value="GO_Central"/>
</dbReference>
<dbReference type="CDD" id="cd00146">
    <property type="entry name" value="PKD"/>
    <property type="match status" value="1"/>
</dbReference>
<feature type="transmembrane region" description="Helical" evidence="5">
    <location>
        <begin position="598"/>
        <end position="619"/>
    </location>
</feature>
<keyword evidence="5" id="KW-0812">Transmembrane</keyword>
<feature type="domain" description="PKD" evidence="6">
    <location>
        <begin position="267"/>
        <end position="307"/>
    </location>
</feature>
<dbReference type="PANTHER" id="PTHR11861:SF1">
    <property type="entry name" value="MELANOCYTE PROTEIN PMEL"/>
    <property type="match status" value="1"/>
</dbReference>
<dbReference type="Pfam" id="PF20433">
    <property type="entry name" value="PKAT_KLD"/>
    <property type="match status" value="1"/>
</dbReference>
<comment type="similarity">
    <text evidence="3">Belongs to the PMEL/NMB family.</text>
</comment>
<dbReference type="eggNOG" id="ENOG502QV5K">
    <property type="taxonomic scope" value="Eukaryota"/>
</dbReference>
<dbReference type="PANTHER" id="PTHR11861">
    <property type="entry name" value="MELANOCYTE PROTEIN PMEL 17-RELATED"/>
    <property type="match status" value="1"/>
</dbReference>
<dbReference type="GeneTree" id="ENSGT00950000183188"/>
<evidence type="ECO:0000256" key="3">
    <source>
        <dbReference type="ARBA" id="ARBA00025776"/>
    </source>
</evidence>
<dbReference type="GO" id="GO:0042438">
    <property type="term" value="P:melanin biosynthetic process"/>
    <property type="evidence" value="ECO:0007669"/>
    <property type="project" value="Ensembl"/>
</dbReference>
<reference evidence="7" key="2">
    <citation type="submission" date="2025-08" db="UniProtKB">
        <authorList>
            <consortium name="Ensembl"/>
        </authorList>
    </citation>
    <scope>IDENTIFICATION</scope>
    <source>
        <strain evidence="7">Glennie</strain>
    </source>
</reference>
<evidence type="ECO:0000313" key="7">
    <source>
        <dbReference type="Ensembl" id="ENSOANP00000001158.3"/>
    </source>
</evidence>
<dbReference type="GO" id="GO:0033162">
    <property type="term" value="C:melanosome membrane"/>
    <property type="evidence" value="ECO:0007669"/>
    <property type="project" value="Ensembl"/>
</dbReference>
<keyword evidence="2" id="KW-0325">Glycoprotein</keyword>
<evidence type="ECO:0000256" key="2">
    <source>
        <dbReference type="ARBA" id="ARBA00023180"/>
    </source>
</evidence>
<dbReference type="InterPro" id="IPR013783">
    <property type="entry name" value="Ig-like_fold"/>
</dbReference>
<dbReference type="PROSITE" id="PS50093">
    <property type="entry name" value="PKD"/>
    <property type="match status" value="1"/>
</dbReference>
<gene>
    <name evidence="7" type="primary">PMEL</name>
</gene>
<dbReference type="Bgee" id="ENSOANG00000000740">
    <property type="expression patterns" value="Expressed in heart and 4 other cell types or tissues"/>
</dbReference>
<dbReference type="GO" id="GO:0033106">
    <property type="term" value="C:cis-Golgi network membrane"/>
    <property type="evidence" value="ECO:0007669"/>
    <property type="project" value="Ensembl"/>
</dbReference>
<protein>
    <submittedName>
        <fullName evidence="7">Premelanosome protein</fullName>
    </submittedName>
</protein>
<dbReference type="InterPro" id="IPR035986">
    <property type="entry name" value="PKD_dom_sf"/>
</dbReference>
<reference evidence="7" key="3">
    <citation type="submission" date="2025-09" db="UniProtKB">
        <authorList>
            <consortium name="Ensembl"/>
        </authorList>
    </citation>
    <scope>IDENTIFICATION</scope>
    <source>
        <strain evidence="7">Glennie</strain>
    </source>
</reference>
<dbReference type="GO" id="GO:0042470">
    <property type="term" value="C:melanosome"/>
    <property type="evidence" value="ECO:0000318"/>
    <property type="project" value="GO_Central"/>
</dbReference>
<dbReference type="FunCoup" id="F6YLK5">
    <property type="interactions" value="191"/>
</dbReference>
<dbReference type="GO" id="GO:0042802">
    <property type="term" value="F:identical protein binding"/>
    <property type="evidence" value="ECO:0007669"/>
    <property type="project" value="Ensembl"/>
</dbReference>
<dbReference type="Pfam" id="PF00801">
    <property type="entry name" value="PKD"/>
    <property type="match status" value="1"/>
</dbReference>
<keyword evidence="8" id="KW-1185">Reference proteome</keyword>
<dbReference type="GO" id="GO:0048023">
    <property type="term" value="P:positive regulation of melanin biosynthetic process"/>
    <property type="evidence" value="ECO:0007669"/>
    <property type="project" value="Ensembl"/>
</dbReference>
<dbReference type="AlphaFoldDB" id="F6YLK5"/>
<accession>F6YLK5</accession>
<feature type="region of interest" description="Disordered" evidence="4">
    <location>
        <begin position="415"/>
        <end position="458"/>
    </location>
</feature>
<dbReference type="InterPro" id="IPR000601">
    <property type="entry name" value="PKD_dom"/>
</dbReference>
<dbReference type="GO" id="GO:0005886">
    <property type="term" value="C:plasma membrane"/>
    <property type="evidence" value="ECO:0000318"/>
    <property type="project" value="GO_Central"/>
</dbReference>
<dbReference type="Proteomes" id="UP000002279">
    <property type="component" value="Chromosome 10"/>
</dbReference>
<reference evidence="7 8" key="1">
    <citation type="journal article" date="2008" name="Nature">
        <title>Genome analysis of the platypus reveals unique signatures of evolution.</title>
        <authorList>
            <person name="Warren W.C."/>
            <person name="Hillier L.W."/>
            <person name="Marshall Graves J.A."/>
            <person name="Birney E."/>
            <person name="Ponting C.P."/>
            <person name="Grutzner F."/>
            <person name="Belov K."/>
            <person name="Miller W."/>
            <person name="Clarke L."/>
            <person name="Chinwalla A.T."/>
            <person name="Yang S.P."/>
            <person name="Heger A."/>
            <person name="Locke D.P."/>
            <person name="Miethke P."/>
            <person name="Waters P.D."/>
            <person name="Veyrunes F."/>
            <person name="Fulton L."/>
            <person name="Fulton B."/>
            <person name="Graves T."/>
            <person name="Wallis J."/>
            <person name="Puente X.S."/>
            <person name="Lopez-Otin C."/>
            <person name="Ordonez G.R."/>
            <person name="Eichler E.E."/>
            <person name="Chen L."/>
            <person name="Cheng Z."/>
            <person name="Deakin J.E."/>
            <person name="Alsop A."/>
            <person name="Thompson K."/>
            <person name="Kirby P."/>
            <person name="Papenfuss A.T."/>
            <person name="Wakefield M.J."/>
            <person name="Olender T."/>
            <person name="Lancet D."/>
            <person name="Huttley G.A."/>
            <person name="Smit A.F."/>
            <person name="Pask A."/>
            <person name="Temple-Smith P."/>
            <person name="Batzer M.A."/>
            <person name="Walker J.A."/>
            <person name="Konkel M.K."/>
            <person name="Harris R.S."/>
            <person name="Whittington C.M."/>
            <person name="Wong E.S."/>
            <person name="Gemmell N.J."/>
            <person name="Buschiazzo E."/>
            <person name="Vargas Jentzsch I.M."/>
            <person name="Merkel A."/>
            <person name="Schmitz J."/>
            <person name="Zemann A."/>
            <person name="Churakov G."/>
            <person name="Kriegs J.O."/>
            <person name="Brosius J."/>
            <person name="Murchison E.P."/>
            <person name="Sachidanandam R."/>
            <person name="Smith C."/>
            <person name="Hannon G.J."/>
            <person name="Tsend-Ayush E."/>
            <person name="McMillan D."/>
            <person name="Attenborough R."/>
            <person name="Rens W."/>
            <person name="Ferguson-Smith M."/>
            <person name="Lefevre C.M."/>
            <person name="Sharp J.A."/>
            <person name="Nicholas K.R."/>
            <person name="Ray D.A."/>
            <person name="Kube M."/>
            <person name="Reinhardt R."/>
            <person name="Pringle T.H."/>
            <person name="Taylor J."/>
            <person name="Jones R.C."/>
            <person name="Nixon B."/>
            <person name="Dacheux J.L."/>
            <person name="Niwa H."/>
            <person name="Sekita Y."/>
            <person name="Huang X."/>
            <person name="Stark A."/>
            <person name="Kheradpour P."/>
            <person name="Kellis M."/>
            <person name="Flicek P."/>
            <person name="Chen Y."/>
            <person name="Webber C."/>
            <person name="Hardison R."/>
            <person name="Nelson J."/>
            <person name="Hallsworth-Pepin K."/>
            <person name="Delehaunty K."/>
            <person name="Markovic C."/>
            <person name="Minx P."/>
            <person name="Feng Y."/>
            <person name="Kremitzki C."/>
            <person name="Mitreva M."/>
            <person name="Glasscock J."/>
            <person name="Wylie T."/>
            <person name="Wohldmann P."/>
            <person name="Thiru P."/>
            <person name="Nhan M.N."/>
            <person name="Pohl C.S."/>
            <person name="Smith S.M."/>
            <person name="Hou S."/>
            <person name="Nefedov M."/>
            <person name="de Jong P.J."/>
            <person name="Renfree M.B."/>
            <person name="Mardis E.R."/>
            <person name="Wilson R.K."/>
        </authorList>
    </citation>
    <scope>NUCLEOTIDE SEQUENCE [LARGE SCALE GENOMIC DNA]</scope>
    <source>
        <strain evidence="7 8">Glennie</strain>
    </source>
</reference>
<dbReference type="HOGENOM" id="CLU_017264_0_1_1"/>
<dbReference type="SUPFAM" id="SSF49299">
    <property type="entry name" value="PKD domain"/>
    <property type="match status" value="1"/>
</dbReference>
<keyword evidence="5" id="KW-0472">Membrane</keyword>
<evidence type="ECO:0000259" key="6">
    <source>
        <dbReference type="PROSITE" id="PS50093"/>
    </source>
</evidence>
<sequence length="665" mass="68180">MKLWVPPVSVFSPRGPCPFWALVCLKAGVSGELDGPSLLRPRRQGGREGEKDLGVWNRHLYPKRAEDGDWGADRWQGGRVTVEVSNDGPTLRGARASFSITLRFPQGQEALPDGQVIWVRNATINGSRVWAGRPVYPPPALDPAACVFPDGSPFPAGPRTRAAFVYVWKTWGRYWQVLGGAASGLSIGTAGAAPGPHSMDVTVYHHRGAHAFVPFARAQSAFVLTDQVPFSVAVSQLQDVTGSSGPFLRNRPLTFALRLHDPSGYLTGADLAYTWDFGDGSGTLISRLPAVTHTYLAPGSVTAQVVLQAAVPLQACGTTAHPGTKLPDTTAEPAGSTAGSVPTAEPVGTTAGSVPTAEPTGTEAGSVPTAEPEGTTVGNVLTAEPAGTVAGSVPTAEPVDTTAGSLLTAEPAGTTAGSLLTAEPAGTTARGGPTGEPAGTTAGGTLTAGPADTTARGALPSGPVPAALALVRRQAPLDCVLYLYGSFALSLDIIQGIESAEILQAVPAGDGDTVDLTVSCQGGLPEEICLEVSSPGCQPPSRRLCQPALPSPDCQLVLHQALAGAGLYCLNVSLADAHSLAVASTRLLLPGGAPGPGWAPLLLGATMAVLAVVLGAAVYRRVKRGLGPPRARLSEHTALWLFLPRALQPTGTSGESSPLLSAQRV</sequence>
<organism evidence="7 8">
    <name type="scientific">Ornithorhynchus anatinus</name>
    <name type="common">Duckbill platypus</name>
    <dbReference type="NCBI Taxonomy" id="9258"/>
    <lineage>
        <taxon>Eukaryota</taxon>
        <taxon>Metazoa</taxon>
        <taxon>Chordata</taxon>
        <taxon>Craniata</taxon>
        <taxon>Vertebrata</taxon>
        <taxon>Euteleostomi</taxon>
        <taxon>Mammalia</taxon>
        <taxon>Monotremata</taxon>
        <taxon>Ornithorhynchidae</taxon>
        <taxon>Ornithorhynchus</taxon>
    </lineage>
</organism>
<evidence type="ECO:0000256" key="5">
    <source>
        <dbReference type="SAM" id="Phobius"/>
    </source>
</evidence>
<feature type="region of interest" description="Disordered" evidence="4">
    <location>
        <begin position="319"/>
        <end position="377"/>
    </location>
</feature>